<comment type="caution">
    <text evidence="1">The sequence shown here is derived from an EMBL/GenBank/DDBJ whole genome shotgun (WGS) entry which is preliminary data.</text>
</comment>
<reference evidence="1" key="1">
    <citation type="submission" date="2022-03" db="EMBL/GenBank/DDBJ databases">
        <authorList>
            <person name="Sayadi A."/>
        </authorList>
    </citation>
    <scope>NUCLEOTIDE SEQUENCE</scope>
</reference>
<accession>A0A9P0MEK8</accession>
<dbReference type="Proteomes" id="UP001152888">
    <property type="component" value="Unassembled WGS sequence"/>
</dbReference>
<evidence type="ECO:0000313" key="1">
    <source>
        <dbReference type="EMBL" id="CAH2014929.1"/>
    </source>
</evidence>
<protein>
    <submittedName>
        <fullName evidence="1">Uncharacterized protein</fullName>
    </submittedName>
</protein>
<evidence type="ECO:0000313" key="2">
    <source>
        <dbReference type="Proteomes" id="UP001152888"/>
    </source>
</evidence>
<proteinExistence type="predicted"/>
<sequence>MFSLAQTMGTLSLTHLLRVEFIYNSRNCEHLVRDESYGYL</sequence>
<dbReference type="AlphaFoldDB" id="A0A9P0MEK8"/>
<gene>
    <name evidence="1" type="ORF">ACAOBT_LOCUS34400</name>
</gene>
<dbReference type="EMBL" id="CAKOFQ010008572">
    <property type="protein sequence ID" value="CAH2014929.1"/>
    <property type="molecule type" value="Genomic_DNA"/>
</dbReference>
<name>A0A9P0MEK8_ACAOB</name>
<organism evidence="1 2">
    <name type="scientific">Acanthoscelides obtectus</name>
    <name type="common">Bean weevil</name>
    <name type="synonym">Bruchus obtectus</name>
    <dbReference type="NCBI Taxonomy" id="200917"/>
    <lineage>
        <taxon>Eukaryota</taxon>
        <taxon>Metazoa</taxon>
        <taxon>Ecdysozoa</taxon>
        <taxon>Arthropoda</taxon>
        <taxon>Hexapoda</taxon>
        <taxon>Insecta</taxon>
        <taxon>Pterygota</taxon>
        <taxon>Neoptera</taxon>
        <taxon>Endopterygota</taxon>
        <taxon>Coleoptera</taxon>
        <taxon>Polyphaga</taxon>
        <taxon>Cucujiformia</taxon>
        <taxon>Chrysomeloidea</taxon>
        <taxon>Chrysomelidae</taxon>
        <taxon>Bruchinae</taxon>
        <taxon>Bruchini</taxon>
        <taxon>Acanthoscelides</taxon>
    </lineage>
</organism>
<keyword evidence="2" id="KW-1185">Reference proteome</keyword>